<dbReference type="AlphaFoldDB" id="A2GW09"/>
<protein>
    <recommendedName>
        <fullName evidence="4">ER membrane protein complex subunit 7 beta-sandwich domain-containing protein</fullName>
    </recommendedName>
</protein>
<dbReference type="Proteomes" id="UP000001542">
    <property type="component" value="Unassembled WGS sequence"/>
</dbReference>
<keyword evidence="1" id="KW-0175">Coiled coil</keyword>
<dbReference type="EMBL" id="DS121223">
    <property type="protein sequence ID" value="EAX78658.1"/>
    <property type="molecule type" value="Genomic_DNA"/>
</dbReference>
<evidence type="ECO:0000313" key="2">
    <source>
        <dbReference type="EMBL" id="EAX78658.1"/>
    </source>
</evidence>
<reference evidence="2" key="2">
    <citation type="journal article" date="2007" name="Science">
        <title>Draft genome sequence of the sexually transmitted pathogen Trichomonas vaginalis.</title>
        <authorList>
            <person name="Carlton J.M."/>
            <person name="Hirt R.P."/>
            <person name="Silva J.C."/>
            <person name="Delcher A.L."/>
            <person name="Schatz M."/>
            <person name="Zhao Q."/>
            <person name="Wortman J.R."/>
            <person name="Bidwell S.L."/>
            <person name="Alsmark U.C.M."/>
            <person name="Besteiro S."/>
            <person name="Sicheritz-Ponten T."/>
            <person name="Noel C.J."/>
            <person name="Dacks J.B."/>
            <person name="Foster P.G."/>
            <person name="Simillion C."/>
            <person name="Van de Peer Y."/>
            <person name="Miranda-Saavedra D."/>
            <person name="Barton G.J."/>
            <person name="Westrop G.D."/>
            <person name="Mueller S."/>
            <person name="Dessi D."/>
            <person name="Fiori P.L."/>
            <person name="Ren Q."/>
            <person name="Paulsen I."/>
            <person name="Zhang H."/>
            <person name="Bastida-Corcuera F.D."/>
            <person name="Simoes-Barbosa A."/>
            <person name="Brown M.T."/>
            <person name="Hayes R.D."/>
            <person name="Mukherjee M."/>
            <person name="Okumura C.Y."/>
            <person name="Schneider R."/>
            <person name="Smith A.J."/>
            <person name="Vanacova S."/>
            <person name="Villalvazo M."/>
            <person name="Haas B.J."/>
            <person name="Pertea M."/>
            <person name="Feldblyum T.V."/>
            <person name="Utterback T.R."/>
            <person name="Shu C.L."/>
            <person name="Osoegawa K."/>
            <person name="de Jong P.J."/>
            <person name="Hrdy I."/>
            <person name="Horvathova L."/>
            <person name="Zubacova Z."/>
            <person name="Dolezal P."/>
            <person name="Malik S.B."/>
            <person name="Logsdon J.M. Jr."/>
            <person name="Henze K."/>
            <person name="Gupta A."/>
            <person name="Wang C.C."/>
            <person name="Dunne R.L."/>
            <person name="Upcroft J.A."/>
            <person name="Upcroft P."/>
            <person name="White O."/>
            <person name="Salzberg S.L."/>
            <person name="Tang P."/>
            <person name="Chiu C.-H."/>
            <person name="Lee Y.-S."/>
            <person name="Embley T.M."/>
            <person name="Coombs G.H."/>
            <person name="Mottram J.C."/>
            <person name="Tachezy J."/>
            <person name="Fraser-Liggett C.M."/>
            <person name="Johnson P.J."/>
        </authorList>
    </citation>
    <scope>NUCLEOTIDE SEQUENCE [LARGE SCALE GENOMIC DNA]</scope>
    <source>
        <strain evidence="2">G3</strain>
    </source>
</reference>
<organism evidence="2 3">
    <name type="scientific">Trichomonas vaginalis (strain ATCC PRA-98 / G3)</name>
    <dbReference type="NCBI Taxonomy" id="412133"/>
    <lineage>
        <taxon>Eukaryota</taxon>
        <taxon>Metamonada</taxon>
        <taxon>Parabasalia</taxon>
        <taxon>Trichomonadida</taxon>
        <taxon>Trichomonadidae</taxon>
        <taxon>Trichomonas</taxon>
    </lineage>
</organism>
<dbReference type="InParanoid" id="A2GW09"/>
<sequence>MFYLLSHLSLAAKVDVAFQVKYTSSCTYDPRLAFLMIDNNEKELIPTLNKNQTHVLVEPGKHLAVLLHPWCDFHKVEFEVNENGLVQASSDGVTYKKYPIPIRHPKLASASDPLTKAQDFSNFMYLIIPAFIILKKFICPKNLGEKMKAFAEKQKAEMERLQKEQAQLQQQAKNKKNN</sequence>
<dbReference type="RefSeq" id="XP_001291588.1">
    <property type="nucleotide sequence ID" value="XM_001291587.1"/>
</dbReference>
<gene>
    <name evidence="2" type="ORF">TVAG_574590</name>
</gene>
<dbReference type="VEuPathDB" id="TrichDB:TVAGG3_0286350"/>
<name>A2GW09_TRIV3</name>
<reference evidence="2" key="1">
    <citation type="submission" date="2006-10" db="EMBL/GenBank/DDBJ databases">
        <authorList>
            <person name="Amadeo P."/>
            <person name="Zhao Q."/>
            <person name="Wortman J."/>
            <person name="Fraser-Liggett C."/>
            <person name="Carlton J."/>
        </authorList>
    </citation>
    <scope>NUCLEOTIDE SEQUENCE</scope>
    <source>
        <strain evidence="2">G3</strain>
    </source>
</reference>
<accession>A2GW09</accession>
<proteinExistence type="predicted"/>
<dbReference type="SMR" id="A2GW09"/>
<evidence type="ECO:0000256" key="1">
    <source>
        <dbReference type="SAM" id="Coils"/>
    </source>
</evidence>
<evidence type="ECO:0008006" key="4">
    <source>
        <dbReference type="Google" id="ProtNLM"/>
    </source>
</evidence>
<dbReference type="VEuPathDB" id="TrichDB:TVAG_574590"/>
<dbReference type="KEGG" id="tva:4736084"/>
<feature type="coiled-coil region" evidence="1">
    <location>
        <begin position="144"/>
        <end position="178"/>
    </location>
</feature>
<keyword evidence="3" id="KW-1185">Reference proteome</keyword>
<evidence type="ECO:0000313" key="3">
    <source>
        <dbReference type="Proteomes" id="UP000001542"/>
    </source>
</evidence>